<organism evidence="1 2">
    <name type="scientific">Methylocella tundrae</name>
    <dbReference type="NCBI Taxonomy" id="227605"/>
    <lineage>
        <taxon>Bacteria</taxon>
        <taxon>Pseudomonadati</taxon>
        <taxon>Pseudomonadota</taxon>
        <taxon>Alphaproteobacteria</taxon>
        <taxon>Hyphomicrobiales</taxon>
        <taxon>Beijerinckiaceae</taxon>
        <taxon>Methylocella</taxon>
    </lineage>
</organism>
<evidence type="ECO:0000313" key="2">
    <source>
        <dbReference type="Proteomes" id="UP000485880"/>
    </source>
</evidence>
<protein>
    <submittedName>
        <fullName evidence="1">Uncharacterized protein</fullName>
    </submittedName>
</protein>
<dbReference type="EMBL" id="CABFMQ020000087">
    <property type="protein sequence ID" value="VTZ50828.1"/>
    <property type="molecule type" value="Genomic_DNA"/>
</dbReference>
<sequence length="60" mass="6531">MGRRPRSARRHRESGALKLFAPRRGNAPGGFVETYKLAANLTSEGKSLDAQPKGLDATKH</sequence>
<dbReference type="AlphaFoldDB" id="A0A8B6M7U3"/>
<dbReference type="Proteomes" id="UP000485880">
    <property type="component" value="Unassembled WGS sequence"/>
</dbReference>
<name>A0A8B6M7U3_METTU</name>
<gene>
    <name evidence="1" type="ORF">MPC4_30012</name>
</gene>
<evidence type="ECO:0000313" key="1">
    <source>
        <dbReference type="EMBL" id="VTZ50828.1"/>
    </source>
</evidence>
<keyword evidence="2" id="KW-1185">Reference proteome</keyword>
<comment type="caution">
    <text evidence="1">The sequence shown here is derived from an EMBL/GenBank/DDBJ whole genome shotgun (WGS) entry which is preliminary data.</text>
</comment>
<reference evidence="1 2" key="1">
    <citation type="submission" date="2019-05" db="EMBL/GenBank/DDBJ databases">
        <authorList>
            <person name="Farhan Ul Haque M."/>
        </authorList>
    </citation>
    <scope>NUCLEOTIDE SEQUENCE [LARGE SCALE GENOMIC DNA]</scope>
    <source>
        <strain evidence="1">2</strain>
    </source>
</reference>
<accession>A0A8B6M7U3</accession>
<proteinExistence type="predicted"/>